<protein>
    <submittedName>
        <fullName evidence="4">Cadherin-like domain-containing protein</fullName>
    </submittedName>
</protein>
<keyword evidence="5" id="KW-1185">Reference proteome</keyword>
<dbReference type="InterPro" id="IPR018511">
    <property type="entry name" value="Hemolysin-typ_Ca-bd_CS"/>
</dbReference>
<dbReference type="Pfam" id="PF00353">
    <property type="entry name" value="HemolysinCabind"/>
    <property type="match status" value="1"/>
</dbReference>
<dbReference type="InterPro" id="IPR001343">
    <property type="entry name" value="Hemolysn_Ca-bd"/>
</dbReference>
<dbReference type="PROSITE" id="PS50268">
    <property type="entry name" value="CADHERIN_2"/>
    <property type="match status" value="1"/>
</dbReference>
<evidence type="ECO:0000259" key="3">
    <source>
        <dbReference type="PROSITE" id="PS50268"/>
    </source>
</evidence>
<dbReference type="InterPro" id="IPR010221">
    <property type="entry name" value="VCBS_dom"/>
</dbReference>
<comment type="subcellular location">
    <subcellularLocation>
        <location evidence="1">Secreted</location>
    </subcellularLocation>
</comment>
<name>A0ABS0XXZ7_9HYPH</name>
<dbReference type="CDD" id="cd11304">
    <property type="entry name" value="Cadherin_repeat"/>
    <property type="match status" value="1"/>
</dbReference>
<comment type="caution">
    <text evidence="4">The sequence shown here is derived from an EMBL/GenBank/DDBJ whole genome shotgun (WGS) entry which is preliminary data.</text>
</comment>
<keyword evidence="2" id="KW-0964">Secreted</keyword>
<dbReference type="Gene3D" id="2.60.40.2810">
    <property type="match status" value="1"/>
</dbReference>
<dbReference type="InterPro" id="IPR002126">
    <property type="entry name" value="Cadherin-like_dom"/>
</dbReference>
<gene>
    <name evidence="4" type="ORF">JAO75_05865</name>
</gene>
<dbReference type="PROSITE" id="PS00330">
    <property type="entry name" value="HEMOLYSIN_CALCIUM"/>
    <property type="match status" value="1"/>
</dbReference>
<dbReference type="PANTHER" id="PTHR38340:SF1">
    <property type="entry name" value="S-LAYER PROTEIN"/>
    <property type="match status" value="1"/>
</dbReference>
<dbReference type="InterPro" id="IPR015919">
    <property type="entry name" value="Cadherin-like_sf"/>
</dbReference>
<dbReference type="EMBL" id="JAELXT010000004">
    <property type="protein sequence ID" value="MBJ6124932.1"/>
    <property type="molecule type" value="Genomic_DNA"/>
</dbReference>
<evidence type="ECO:0000256" key="1">
    <source>
        <dbReference type="ARBA" id="ARBA00004613"/>
    </source>
</evidence>
<proteinExistence type="predicted"/>
<reference evidence="5" key="1">
    <citation type="submission" date="2020-12" db="EMBL/GenBank/DDBJ databases">
        <title>Hymenobacter sp.</title>
        <authorList>
            <person name="Kim M.K."/>
        </authorList>
    </citation>
    <scope>NUCLEOTIDE SEQUENCE [LARGE SCALE GENOMIC DNA]</scope>
    <source>
        <strain evidence="5">BT325</strain>
    </source>
</reference>
<dbReference type="RefSeq" id="WP_199047488.1">
    <property type="nucleotide sequence ID" value="NZ_JAELXT010000004.1"/>
</dbReference>
<dbReference type="Proteomes" id="UP000620670">
    <property type="component" value="Unassembled WGS sequence"/>
</dbReference>
<feature type="domain" description="Cadherin" evidence="3">
    <location>
        <begin position="701"/>
        <end position="802"/>
    </location>
</feature>
<dbReference type="SUPFAM" id="SSF49313">
    <property type="entry name" value="Cadherin-like"/>
    <property type="match status" value="2"/>
</dbReference>
<dbReference type="Gene3D" id="2.150.10.10">
    <property type="entry name" value="Serralysin-like metalloprotease, C-terminal"/>
    <property type="match status" value="1"/>
</dbReference>
<dbReference type="NCBIfam" id="TIGR01965">
    <property type="entry name" value="VCBS_repeat"/>
    <property type="match status" value="1"/>
</dbReference>
<dbReference type="PANTHER" id="PTHR38340">
    <property type="entry name" value="S-LAYER PROTEIN"/>
    <property type="match status" value="1"/>
</dbReference>
<dbReference type="Pfam" id="PF17963">
    <property type="entry name" value="Big_9"/>
    <property type="match status" value="1"/>
</dbReference>
<dbReference type="InterPro" id="IPR011049">
    <property type="entry name" value="Serralysin-like_metalloprot_C"/>
</dbReference>
<organism evidence="4 5">
    <name type="scientific">Microvirga splendida</name>
    <dbReference type="NCBI Taxonomy" id="2795727"/>
    <lineage>
        <taxon>Bacteria</taxon>
        <taxon>Pseudomonadati</taxon>
        <taxon>Pseudomonadota</taxon>
        <taxon>Alphaproteobacteria</taxon>
        <taxon>Hyphomicrobiales</taxon>
        <taxon>Methylobacteriaceae</taxon>
        <taxon>Microvirga</taxon>
    </lineage>
</organism>
<dbReference type="PRINTS" id="PR00313">
    <property type="entry name" value="CABNDNGRPT"/>
</dbReference>
<dbReference type="InterPro" id="IPR050557">
    <property type="entry name" value="RTX_toxin/Mannuronan_C5-epim"/>
</dbReference>
<dbReference type="SMART" id="SM00736">
    <property type="entry name" value="CADG"/>
    <property type="match status" value="1"/>
</dbReference>
<sequence>MSDALIAAFNTAATWQDALAAIKNTEYSAILFTGETRDAYLQKLVDLPDDQGREQAIGMGIVQFKQLFGNFTSVEGIAEAVKSQIDTEHAKFEFITALDGATTATEMAAAIKETVELVNQHRQDLIAFLLADGLNSEAVNLAGVLQQSAYTTVLAEIVTHLDDDAYMAQLGARMLTARDALEGGQFFGDSRIIPALATADEAIDAVVVAFNEADTPTEVLAAIKDNASILLGTDHVLKLDELPDNQGREVAIGLGILEIKTLFNDFASLDSIVAEVRRQIDVEHAKYVFINALDAATTDEGMAAAIKSTVELVNDHRQDLINEWDAIEGNDALDARVTALKADPYTKALAEIATHVNDAAYMAELGARVLAARENLANGKFFGVVKISDAFLAADAAMKAELLEVINDATTDAQVLAAIKAIPSLMLDADALAKLNELPDNQGREKAIGLGILEVKTLFGDFASFEAITAEVRLQIDVEHAKFEFITALDAATTAEQMTVAIRETIELVNNHRQELIEKWSSSSDPDAVARAAVLADSAFTKVLADVVTDLDDDAYMAALGVRMLAARNDLEGGKFFGDGKIVTALAAADRAIEAPVVAPTQDVTTNEDTVFVGEIGATDPNNDVLEYSLKEGAHPQKGTVTFSADGRFTYTPASNVNGTDTFTILVQDLDDGYTTEQVVTITINAVNDAPADITLSSNKVQENSVVGTPVGQLTGSDLEGDALTFALVDNAGGRFALKTENGVTSIVVADGSKLDYEQATFHTIRVRATDSENNSYEETITIDLTDVAGEKLTGTSTSDVLSGNVGNDVLKAGAGNDTVSGGAGNDKLYGGSGSDKIWGGLGKDTLKGESGRDTFVFDTKAAKSNVDKILDFKVKDDSFWLDNAVFSKLGKKGTEANPAKLNKKFFTIGDKAKDKNDYVIYDSKKGKLFYDADGSGKGKQVEIATLSKNLKMTEKDFFII</sequence>
<dbReference type="InterPro" id="IPR006644">
    <property type="entry name" value="Cadg"/>
</dbReference>
<evidence type="ECO:0000256" key="2">
    <source>
        <dbReference type="ARBA" id="ARBA00022525"/>
    </source>
</evidence>
<evidence type="ECO:0000313" key="4">
    <source>
        <dbReference type="EMBL" id="MBJ6124932.1"/>
    </source>
</evidence>
<dbReference type="SUPFAM" id="SSF51120">
    <property type="entry name" value="beta-Roll"/>
    <property type="match status" value="1"/>
</dbReference>
<accession>A0ABS0XXZ7</accession>
<evidence type="ECO:0000313" key="5">
    <source>
        <dbReference type="Proteomes" id="UP000620670"/>
    </source>
</evidence>